<keyword evidence="3 7" id="KW-0812">Transmembrane</keyword>
<feature type="transmembrane region" description="Helical" evidence="7">
    <location>
        <begin position="391"/>
        <end position="410"/>
    </location>
</feature>
<dbReference type="KEGG" id="ffu:CLAFUR5_02279"/>
<dbReference type="SUPFAM" id="SSF103473">
    <property type="entry name" value="MFS general substrate transporter"/>
    <property type="match status" value="1"/>
</dbReference>
<evidence type="ECO:0000256" key="1">
    <source>
        <dbReference type="ARBA" id="ARBA00004141"/>
    </source>
</evidence>
<feature type="transmembrane region" description="Helical" evidence="7">
    <location>
        <begin position="454"/>
        <end position="478"/>
    </location>
</feature>
<dbReference type="RefSeq" id="XP_047755387.1">
    <property type="nucleotide sequence ID" value="XM_047901427.1"/>
</dbReference>
<dbReference type="GO" id="GO:0016020">
    <property type="term" value="C:membrane"/>
    <property type="evidence" value="ECO:0007669"/>
    <property type="project" value="UniProtKB-SubCell"/>
</dbReference>
<feature type="transmembrane region" description="Helical" evidence="7">
    <location>
        <begin position="360"/>
        <end position="379"/>
    </location>
</feature>
<gene>
    <name evidence="8" type="ORF">CLAFUR5_02279</name>
</gene>
<feature type="transmembrane region" description="Helical" evidence="7">
    <location>
        <begin position="137"/>
        <end position="154"/>
    </location>
</feature>
<organism evidence="8 9">
    <name type="scientific">Passalora fulva</name>
    <name type="common">Tomato leaf mold</name>
    <name type="synonym">Cladosporium fulvum</name>
    <dbReference type="NCBI Taxonomy" id="5499"/>
    <lineage>
        <taxon>Eukaryota</taxon>
        <taxon>Fungi</taxon>
        <taxon>Dikarya</taxon>
        <taxon>Ascomycota</taxon>
        <taxon>Pezizomycotina</taxon>
        <taxon>Dothideomycetes</taxon>
        <taxon>Dothideomycetidae</taxon>
        <taxon>Mycosphaerellales</taxon>
        <taxon>Mycosphaerellaceae</taxon>
        <taxon>Fulvia</taxon>
    </lineage>
</organism>
<keyword evidence="5 7" id="KW-0472">Membrane</keyword>
<dbReference type="PANTHER" id="PTHR43791:SF59">
    <property type="entry name" value="TRANSPORTER, PUTATIVE (AFU_ORTHOLOGUE AFUA_1G06550)-RELATED"/>
    <property type="match status" value="1"/>
</dbReference>
<dbReference type="Gene3D" id="1.20.1250.20">
    <property type="entry name" value="MFS general substrate transporter like domains"/>
    <property type="match status" value="2"/>
</dbReference>
<dbReference type="Pfam" id="PF07690">
    <property type="entry name" value="MFS_1"/>
    <property type="match status" value="1"/>
</dbReference>
<proteinExistence type="inferred from homology"/>
<sequence>MAHIRDETDVEMVAHGTYKPHDIHAETIEAIDTNVARKDKAAQLLQAAGHSVVVTPEENKRILRTIDWHILPIILAIYYLQSSDKTALSYASVFGIVQDLNLVGQEYSWSGAIVYVAQLIWQPVIAYFLVKLPLAKFCAAMVFCWGATLCGMTASKNFGGLMASRFILGSFEASVAPTFIALVQMSEQTNRNAAWYSMLGIVNIHFGSLLSYGLAKIKSDTLRPFQIIFLFCGLLTVAFSVVVFLFLPDSPMTARFLKGDDKLMAVERLRMNQMGVSSGVWRWDHVKECVLDPKTWIWFAMLTAVSIPSGGITTFGPLIVQSFGFDPFTTILFNMPFGAVQLVATLGGAWAATRWRAKSPILAVLCIPPIIGVSLLLKIEHTPGNRGVLLFAYYITSVYPAISPLIYSWSGQNTGGDTKRKVTTGILFIGASAGNILGPNLYRMDQRPRYTDGLVSNLAMFILIIILVAVGVGWIRFLNMRHAKARERVGKSANVVDLSMESKYALQSKGEIVNDVQGAGVGDKAFDDMTDLKNEDFIYVY</sequence>
<feature type="transmembrane region" description="Helical" evidence="7">
    <location>
        <begin position="331"/>
        <end position="353"/>
    </location>
</feature>
<feature type="transmembrane region" description="Helical" evidence="7">
    <location>
        <begin position="195"/>
        <end position="215"/>
    </location>
</feature>
<reference evidence="8" key="2">
    <citation type="journal article" date="2022" name="Microb. Genom.">
        <title>A chromosome-scale genome assembly of the tomato pathogen Cladosporium fulvum reveals a compartmentalized genome architecture and the presence of a dispensable chromosome.</title>
        <authorList>
            <person name="Zaccaron A.Z."/>
            <person name="Chen L.H."/>
            <person name="Samaras A."/>
            <person name="Stergiopoulos I."/>
        </authorList>
    </citation>
    <scope>NUCLEOTIDE SEQUENCE</scope>
    <source>
        <strain evidence="8">Race5_Kim</strain>
    </source>
</reference>
<evidence type="ECO:0000256" key="7">
    <source>
        <dbReference type="SAM" id="Phobius"/>
    </source>
</evidence>
<evidence type="ECO:0000256" key="3">
    <source>
        <dbReference type="ARBA" id="ARBA00022692"/>
    </source>
</evidence>
<protein>
    <recommendedName>
        <fullName evidence="10">Major facilitator superfamily (MFS) profile domain-containing protein</fullName>
    </recommendedName>
</protein>
<name>A0A9Q8L571_PASFU</name>
<dbReference type="InterPro" id="IPR011701">
    <property type="entry name" value="MFS"/>
</dbReference>
<evidence type="ECO:0000256" key="5">
    <source>
        <dbReference type="ARBA" id="ARBA00023136"/>
    </source>
</evidence>
<feature type="transmembrane region" description="Helical" evidence="7">
    <location>
        <begin position="227"/>
        <end position="247"/>
    </location>
</feature>
<dbReference type="GeneID" id="71982157"/>
<dbReference type="InterPro" id="IPR036259">
    <property type="entry name" value="MFS_trans_sf"/>
</dbReference>
<dbReference type="AlphaFoldDB" id="A0A9Q8L571"/>
<keyword evidence="2" id="KW-0813">Transport</keyword>
<evidence type="ECO:0000256" key="4">
    <source>
        <dbReference type="ARBA" id="ARBA00022989"/>
    </source>
</evidence>
<dbReference type="FunFam" id="1.20.1250.20:FF:000064">
    <property type="entry name" value="MFS allantoate transporter"/>
    <property type="match status" value="1"/>
</dbReference>
<dbReference type="GO" id="GO:0022857">
    <property type="term" value="F:transmembrane transporter activity"/>
    <property type="evidence" value="ECO:0007669"/>
    <property type="project" value="InterPro"/>
</dbReference>
<keyword evidence="9" id="KW-1185">Reference proteome</keyword>
<comment type="similarity">
    <text evidence="6">Belongs to the major facilitator superfamily. Allantoate permease family.</text>
</comment>
<dbReference type="EMBL" id="CP090163">
    <property type="protein sequence ID" value="UJO11021.1"/>
    <property type="molecule type" value="Genomic_DNA"/>
</dbReference>
<evidence type="ECO:0000313" key="8">
    <source>
        <dbReference type="EMBL" id="UJO11021.1"/>
    </source>
</evidence>
<evidence type="ECO:0008006" key="10">
    <source>
        <dbReference type="Google" id="ProtNLM"/>
    </source>
</evidence>
<feature type="transmembrane region" description="Helical" evidence="7">
    <location>
        <begin position="422"/>
        <end position="442"/>
    </location>
</feature>
<comment type="subcellular location">
    <subcellularLocation>
        <location evidence="1">Membrane</location>
        <topology evidence="1">Multi-pass membrane protein</topology>
    </subcellularLocation>
</comment>
<accession>A0A9Q8L571</accession>
<dbReference type="PANTHER" id="PTHR43791">
    <property type="entry name" value="PERMEASE-RELATED"/>
    <property type="match status" value="1"/>
</dbReference>
<dbReference type="Proteomes" id="UP000756132">
    <property type="component" value="Chromosome 1"/>
</dbReference>
<feature type="transmembrane region" description="Helical" evidence="7">
    <location>
        <begin position="296"/>
        <end position="319"/>
    </location>
</feature>
<keyword evidence="4 7" id="KW-1133">Transmembrane helix</keyword>
<evidence type="ECO:0000256" key="6">
    <source>
        <dbReference type="ARBA" id="ARBA00037968"/>
    </source>
</evidence>
<feature type="transmembrane region" description="Helical" evidence="7">
    <location>
        <begin position="166"/>
        <end position="183"/>
    </location>
</feature>
<evidence type="ECO:0000256" key="2">
    <source>
        <dbReference type="ARBA" id="ARBA00022448"/>
    </source>
</evidence>
<reference evidence="8" key="1">
    <citation type="submission" date="2021-12" db="EMBL/GenBank/DDBJ databases">
        <authorList>
            <person name="Zaccaron A."/>
            <person name="Stergiopoulos I."/>
        </authorList>
    </citation>
    <scope>NUCLEOTIDE SEQUENCE</scope>
    <source>
        <strain evidence="8">Race5_Kim</strain>
    </source>
</reference>
<evidence type="ECO:0000313" key="9">
    <source>
        <dbReference type="Proteomes" id="UP000756132"/>
    </source>
</evidence>
<dbReference type="OrthoDB" id="6730379at2759"/>